<gene>
    <name evidence="7" type="ORF">M0812_28651</name>
</gene>
<organism evidence="7 8">
    <name type="scientific">Anaeramoeba flamelloides</name>
    <dbReference type="NCBI Taxonomy" id="1746091"/>
    <lineage>
        <taxon>Eukaryota</taxon>
        <taxon>Metamonada</taxon>
        <taxon>Anaeramoebidae</taxon>
        <taxon>Anaeramoeba</taxon>
    </lineage>
</organism>
<keyword evidence="2 4" id="KW-0547">Nucleotide-binding</keyword>
<proteinExistence type="predicted"/>
<evidence type="ECO:0000256" key="5">
    <source>
        <dbReference type="SAM" id="MobiDB-lite"/>
    </source>
</evidence>
<keyword evidence="7" id="KW-0418">Kinase</keyword>
<comment type="caution">
    <text evidence="7">The sequence shown here is derived from an EMBL/GenBank/DDBJ whole genome shotgun (WGS) entry which is preliminary data.</text>
</comment>
<keyword evidence="7" id="KW-0808">Transferase</keyword>
<evidence type="ECO:0000256" key="1">
    <source>
        <dbReference type="ARBA" id="ARBA00012513"/>
    </source>
</evidence>
<dbReference type="Pfam" id="PF00069">
    <property type="entry name" value="Pkinase"/>
    <property type="match status" value="1"/>
</dbReference>
<dbReference type="EMBL" id="JANTQA010000070">
    <property type="protein sequence ID" value="KAJ3426200.1"/>
    <property type="molecule type" value="Genomic_DNA"/>
</dbReference>
<dbReference type="GO" id="GO:0004674">
    <property type="term" value="F:protein serine/threonine kinase activity"/>
    <property type="evidence" value="ECO:0007669"/>
    <property type="project" value="UniProtKB-EC"/>
</dbReference>
<evidence type="ECO:0000256" key="2">
    <source>
        <dbReference type="ARBA" id="ARBA00022741"/>
    </source>
</evidence>
<evidence type="ECO:0000313" key="7">
    <source>
        <dbReference type="EMBL" id="KAJ3426200.1"/>
    </source>
</evidence>
<dbReference type="SUPFAM" id="SSF56112">
    <property type="entry name" value="Protein kinase-like (PK-like)"/>
    <property type="match status" value="1"/>
</dbReference>
<dbReference type="PROSITE" id="PS50011">
    <property type="entry name" value="PROTEIN_KINASE_DOM"/>
    <property type="match status" value="1"/>
</dbReference>
<feature type="region of interest" description="Disordered" evidence="5">
    <location>
        <begin position="449"/>
        <end position="498"/>
    </location>
</feature>
<evidence type="ECO:0000313" key="8">
    <source>
        <dbReference type="Proteomes" id="UP001146793"/>
    </source>
</evidence>
<evidence type="ECO:0000256" key="4">
    <source>
        <dbReference type="PROSITE-ProRule" id="PRU10141"/>
    </source>
</evidence>
<dbReference type="InterPro" id="IPR050235">
    <property type="entry name" value="CK1_Ser-Thr_kinase"/>
</dbReference>
<dbReference type="InterPro" id="IPR017441">
    <property type="entry name" value="Protein_kinase_ATP_BS"/>
</dbReference>
<dbReference type="PROSITE" id="PS00108">
    <property type="entry name" value="PROTEIN_KINASE_ST"/>
    <property type="match status" value="1"/>
</dbReference>
<sequence length="647" mass="75628">MLTGSIRGRWHLVTRIGQGGFGEIYIAHDRQTEQPVAIKFEKKSCQKEALKFEIEVLSQLQSSIFFPNFICSGCSKDFNYLVMDLHGPNLSSVRRHHRKRCFSITTTAKIGIEMILSIKEIHKIGFIHRDIKPSNFVLHRETTIKKLISKKKTKNDNLPTICLLDFGLARRYLDEERNLLQSRGKVGFRGTTRYASLNSHLGIDLSRRDDIWSLLYLLVEFLKGELPWSQIKDRQLIFELKKKFNSVSLVKGLSIQFAKFYEYVQTLKFEDSIDYDYLISLLQKAVKEGKYERDSSMDWDKSLFKKKMQSLSPFKLRHKQKQNPYKLPSTPKNYKKKNYLKQKKSRRIKYFLDSEYKQKYDKTVSDGPLDSKKAVPSLSISIKPSLSIYSKQIKPKVDKSLLLEINKMKDIPIPSYQESVWRRKMKENNENINEYELLNEGIYVNEKKQKRRKGKWKRKWNGTGKWKKRRKAKGKRKRKGKENGKGKQKLIKKWKKKGNKQIDRIRRITITTSSESISETTYDETAKSEITESSLKKLNNENTNIVKNDVKCNNKKKNQIKNKKNYKKKNNVNKNTLGSNNFGNKNKLIIKKETPMKRLNKKISTNSKTSGTEPKNLTLSETLSTESNLNSSKHIVADKKFCNCILM</sequence>
<protein>
    <recommendedName>
        <fullName evidence="1">non-specific serine/threonine protein kinase</fullName>
        <ecNumber evidence="1">2.7.11.1</ecNumber>
    </recommendedName>
</protein>
<evidence type="ECO:0000259" key="6">
    <source>
        <dbReference type="PROSITE" id="PS50011"/>
    </source>
</evidence>
<dbReference type="EC" id="2.7.11.1" evidence="1"/>
<evidence type="ECO:0000256" key="3">
    <source>
        <dbReference type="ARBA" id="ARBA00022840"/>
    </source>
</evidence>
<keyword evidence="3 4" id="KW-0067">ATP-binding</keyword>
<dbReference type="InterPro" id="IPR000719">
    <property type="entry name" value="Prot_kinase_dom"/>
</dbReference>
<dbReference type="Proteomes" id="UP001146793">
    <property type="component" value="Unassembled WGS sequence"/>
</dbReference>
<dbReference type="InterPro" id="IPR011009">
    <property type="entry name" value="Kinase-like_dom_sf"/>
</dbReference>
<dbReference type="Gene3D" id="1.10.510.10">
    <property type="entry name" value="Transferase(Phosphotransferase) domain 1"/>
    <property type="match status" value="1"/>
</dbReference>
<dbReference type="AlphaFoldDB" id="A0AAV7YBB9"/>
<dbReference type="PANTHER" id="PTHR11909">
    <property type="entry name" value="CASEIN KINASE-RELATED"/>
    <property type="match status" value="1"/>
</dbReference>
<dbReference type="PROSITE" id="PS00107">
    <property type="entry name" value="PROTEIN_KINASE_ATP"/>
    <property type="match status" value="1"/>
</dbReference>
<name>A0AAV7YBB9_9EUKA</name>
<dbReference type="InterPro" id="IPR008271">
    <property type="entry name" value="Ser/Thr_kinase_AS"/>
</dbReference>
<dbReference type="SMART" id="SM00220">
    <property type="entry name" value="S_TKc"/>
    <property type="match status" value="1"/>
</dbReference>
<feature type="binding site" evidence="4">
    <location>
        <position position="39"/>
    </location>
    <ligand>
        <name>ATP</name>
        <dbReference type="ChEBI" id="CHEBI:30616"/>
    </ligand>
</feature>
<dbReference type="GO" id="GO:0005524">
    <property type="term" value="F:ATP binding"/>
    <property type="evidence" value="ECO:0007669"/>
    <property type="project" value="UniProtKB-UniRule"/>
</dbReference>
<reference evidence="7" key="1">
    <citation type="submission" date="2022-08" db="EMBL/GenBank/DDBJ databases">
        <title>Novel sulphate-reducing endosymbionts in the free-living metamonad Anaeramoeba.</title>
        <authorList>
            <person name="Jerlstrom-Hultqvist J."/>
            <person name="Cepicka I."/>
            <person name="Gallot-Lavallee L."/>
            <person name="Salas-Leiva D."/>
            <person name="Curtis B.A."/>
            <person name="Zahonova K."/>
            <person name="Pipaliya S."/>
            <person name="Dacks J."/>
            <person name="Roger A.J."/>
        </authorList>
    </citation>
    <scope>NUCLEOTIDE SEQUENCE</scope>
    <source>
        <strain evidence="7">Busselton2</strain>
    </source>
</reference>
<feature type="domain" description="Protein kinase" evidence="6">
    <location>
        <begin position="10"/>
        <end position="304"/>
    </location>
</feature>
<accession>A0AAV7YBB9</accession>